<organism evidence="2 3">
    <name type="scientific">Actinoalloteichus caeruleus DSM 43889</name>
    <dbReference type="NCBI Taxonomy" id="1120930"/>
    <lineage>
        <taxon>Bacteria</taxon>
        <taxon>Bacillati</taxon>
        <taxon>Actinomycetota</taxon>
        <taxon>Actinomycetes</taxon>
        <taxon>Pseudonocardiales</taxon>
        <taxon>Pseudonocardiaceae</taxon>
        <taxon>Actinoalloteichus</taxon>
        <taxon>Actinoalloteichus cyanogriseus</taxon>
    </lineage>
</organism>
<keyword evidence="1" id="KW-0812">Transmembrane</keyword>
<comment type="caution">
    <text evidence="2">The sequence shown here is derived from an EMBL/GenBank/DDBJ whole genome shotgun (WGS) entry which is preliminary data.</text>
</comment>
<keyword evidence="1" id="KW-0472">Membrane</keyword>
<feature type="transmembrane region" description="Helical" evidence="1">
    <location>
        <begin position="155"/>
        <end position="172"/>
    </location>
</feature>
<sequence>MAVSSKTRAPENRTTVVGERFALFADCLYLGLLVLVSSLPLVTAYAAITAGSGLLRQRVREDTSFTIGGYFARLLAVIRHQWLVLVAPLGLALLLGVNAVAVASGAPGADVVEPVLWLIGAALLVVGLRAAVLWTPDTGWRETVEAAGTATVRDPVGSLLLLGAAFACYVIAGQTLMLVPLVCGLLVFAAVAVTGREHG</sequence>
<evidence type="ECO:0000313" key="2">
    <source>
        <dbReference type="EMBL" id="MCP2333872.1"/>
    </source>
</evidence>
<evidence type="ECO:0000256" key="1">
    <source>
        <dbReference type="SAM" id="Phobius"/>
    </source>
</evidence>
<accession>A0ABT1JNF0</accession>
<protein>
    <recommendedName>
        <fullName evidence="4">Integral membrane protein</fullName>
    </recommendedName>
</protein>
<reference evidence="2 3" key="2">
    <citation type="submission" date="2022-06" db="EMBL/GenBank/DDBJ databases">
        <title>Genomic Encyclopedia of Type Strains, Phase I: the one thousand microbial genomes (KMG-I) project.</title>
        <authorList>
            <person name="Kyrpides N."/>
        </authorList>
    </citation>
    <scope>NUCLEOTIDE SEQUENCE [LARGE SCALE GENOMIC DNA]</scope>
    <source>
        <strain evidence="2 3">DSM 43889</strain>
    </source>
</reference>
<feature type="transmembrane region" description="Helical" evidence="1">
    <location>
        <begin position="115"/>
        <end position="134"/>
    </location>
</feature>
<feature type="transmembrane region" description="Helical" evidence="1">
    <location>
        <begin position="28"/>
        <end position="48"/>
    </location>
</feature>
<reference evidence="2 3" key="1">
    <citation type="submission" date="2013-07" db="EMBL/GenBank/DDBJ databases">
        <authorList>
            <consortium name="DOE Joint Genome Institute"/>
            <person name="Reeve W."/>
            <person name="Huntemann M."/>
            <person name="Han J."/>
            <person name="Chen A."/>
            <person name="Kyrpides N."/>
            <person name="Mavromatis K."/>
            <person name="Markowitz V."/>
            <person name="Palaniappan K."/>
            <person name="Ivanova N."/>
            <person name="Schaumberg A."/>
            <person name="Pati A."/>
            <person name="Liolios K."/>
            <person name="Nordberg H.P."/>
            <person name="Cantor M.N."/>
            <person name="Hua S.X."/>
            <person name="Woyke T."/>
        </authorList>
    </citation>
    <scope>NUCLEOTIDE SEQUENCE [LARGE SCALE GENOMIC DNA]</scope>
    <source>
        <strain evidence="2 3">DSM 43889</strain>
    </source>
</reference>
<keyword evidence="3" id="KW-1185">Reference proteome</keyword>
<name>A0ABT1JNF0_ACTCY</name>
<proteinExistence type="predicted"/>
<evidence type="ECO:0000313" key="3">
    <source>
        <dbReference type="Proteomes" id="UP000791080"/>
    </source>
</evidence>
<evidence type="ECO:0008006" key="4">
    <source>
        <dbReference type="Google" id="ProtNLM"/>
    </source>
</evidence>
<dbReference type="Proteomes" id="UP000791080">
    <property type="component" value="Unassembled WGS sequence"/>
</dbReference>
<feature type="transmembrane region" description="Helical" evidence="1">
    <location>
        <begin position="82"/>
        <end position="103"/>
    </location>
</feature>
<keyword evidence="1" id="KW-1133">Transmembrane helix</keyword>
<gene>
    <name evidence="2" type="ORF">G443_004142</name>
</gene>
<dbReference type="EMBL" id="AUBJ02000001">
    <property type="protein sequence ID" value="MCP2333872.1"/>
    <property type="molecule type" value="Genomic_DNA"/>
</dbReference>